<dbReference type="SUPFAM" id="SSF56112">
    <property type="entry name" value="Protein kinase-like (PK-like)"/>
    <property type="match status" value="1"/>
</dbReference>
<name>A0A426TSA9_9CHLR</name>
<dbReference type="AlphaFoldDB" id="A0A426TSA9"/>
<dbReference type="EC" id="2.7.11.1" evidence="1"/>
<dbReference type="Pfam" id="PF00498">
    <property type="entry name" value="FHA"/>
    <property type="match status" value="2"/>
</dbReference>
<dbReference type="GO" id="GO:0004674">
    <property type="term" value="F:protein serine/threonine kinase activity"/>
    <property type="evidence" value="ECO:0007669"/>
    <property type="project" value="UniProtKB-KW"/>
</dbReference>
<evidence type="ECO:0000259" key="10">
    <source>
        <dbReference type="PROSITE" id="PS50011"/>
    </source>
</evidence>
<evidence type="ECO:0000256" key="6">
    <source>
        <dbReference type="ARBA" id="ARBA00022840"/>
    </source>
</evidence>
<keyword evidence="6" id="KW-0067">ATP-binding</keyword>
<dbReference type="Proteomes" id="UP000280307">
    <property type="component" value="Unassembled WGS sequence"/>
</dbReference>
<gene>
    <name evidence="11" type="ORF">EI684_20030</name>
</gene>
<dbReference type="Gene3D" id="2.60.200.20">
    <property type="match status" value="2"/>
</dbReference>
<dbReference type="SMART" id="SM00220">
    <property type="entry name" value="S_TKc"/>
    <property type="match status" value="1"/>
</dbReference>
<proteinExistence type="predicted"/>
<dbReference type="InterPro" id="IPR000719">
    <property type="entry name" value="Prot_kinase_dom"/>
</dbReference>
<keyword evidence="8" id="KW-0472">Membrane</keyword>
<feature type="transmembrane region" description="Helical" evidence="8">
    <location>
        <begin position="6"/>
        <end position="27"/>
    </location>
</feature>
<feature type="domain" description="FHA" evidence="9">
    <location>
        <begin position="65"/>
        <end position="114"/>
    </location>
</feature>
<dbReference type="SUPFAM" id="SSF49879">
    <property type="entry name" value="SMAD/FHA domain"/>
    <property type="match status" value="2"/>
</dbReference>
<feature type="domain" description="Protein kinase" evidence="10">
    <location>
        <begin position="172"/>
        <end position="431"/>
    </location>
</feature>
<reference evidence="11 12" key="1">
    <citation type="submission" date="2018-12" db="EMBL/GenBank/DDBJ databases">
        <title>Genome Sequence of Candidatus Viridilinea halotolerans isolated from saline sulfide-rich spring.</title>
        <authorList>
            <person name="Grouzdev D.S."/>
            <person name="Burganskaya E.I."/>
            <person name="Krutkina M.S."/>
            <person name="Sukhacheva M.V."/>
            <person name="Gorlenko V.M."/>
        </authorList>
    </citation>
    <scope>NUCLEOTIDE SEQUENCE [LARGE SCALE GENOMIC DNA]</scope>
    <source>
        <strain evidence="11">Chok-6</strain>
    </source>
</reference>
<keyword evidence="2" id="KW-0723">Serine/threonine-protein kinase</keyword>
<keyword evidence="4" id="KW-0547">Nucleotide-binding</keyword>
<dbReference type="InterPro" id="IPR008271">
    <property type="entry name" value="Ser/Thr_kinase_AS"/>
</dbReference>
<dbReference type="CDD" id="cd00060">
    <property type="entry name" value="FHA"/>
    <property type="match status" value="2"/>
</dbReference>
<evidence type="ECO:0000256" key="4">
    <source>
        <dbReference type="ARBA" id="ARBA00022741"/>
    </source>
</evidence>
<keyword evidence="8" id="KW-1133">Transmembrane helix</keyword>
<evidence type="ECO:0000256" key="2">
    <source>
        <dbReference type="ARBA" id="ARBA00022527"/>
    </source>
</evidence>
<dbReference type="Gene3D" id="3.30.200.20">
    <property type="entry name" value="Phosphorylase Kinase, domain 1"/>
    <property type="match status" value="1"/>
</dbReference>
<dbReference type="CDD" id="cd14014">
    <property type="entry name" value="STKc_PknB_like"/>
    <property type="match status" value="1"/>
</dbReference>
<dbReference type="Gene3D" id="1.10.510.10">
    <property type="entry name" value="Transferase(Phosphotransferase) domain 1"/>
    <property type="match status" value="1"/>
</dbReference>
<sequence>METIVIVIIITLLFTTLAGVGIVFWLLKLRNPGAAGGPSASGPRLQVSVGDGRVRELPLPKRGELTVGRDPKCTLAVEHHLVSRRHARIVAEGQQWVLEDTNSSNGTFLNSRSIMRMPLSLNDLIEIGPARLTVVGLHAATPLPATPPRTPQPGPATGGAQASASRQLFGNYVVVRNLDEGGFGKVMLAQERNGQRLVALKLLSTNDDYIVTKFRQEGAIKLDHPHIARIYDTGEVNGRLYIAMEYVEGVSLRKLIGDRPMALDAALIIAGQMLQALDYAHRNKIIHRDIKPENVMVGPQHGVKIIDFGIAKVLSTVTRTRDGMMIGTPQYMSYEQAMGQPVTPGSDIYSTAIVLYELLTTNVPFAADSPLETIKMHQQARPMPPRKLNPAIPPEVEAAIMRAMEKDQSVRFQGALEFAAALNCPLGQPLPDIMATTISRQSLAVRNELGNAADLQTRAPMAISSNQRTQPVLRVESGPRRGQVITLAPTQVIGRMEIDPADGTISRQHFRLEKQQNNYIICDSSTYGTIVNGTRLQSGAVYPLKHGAQIQVGQTVLIYEYHG</sequence>
<keyword evidence="5" id="KW-0418">Kinase</keyword>
<dbReference type="PROSITE" id="PS50011">
    <property type="entry name" value="PROTEIN_KINASE_DOM"/>
    <property type="match status" value="1"/>
</dbReference>
<dbReference type="InterPro" id="IPR000253">
    <property type="entry name" value="FHA_dom"/>
</dbReference>
<dbReference type="SMART" id="SM00240">
    <property type="entry name" value="FHA"/>
    <property type="match status" value="2"/>
</dbReference>
<accession>A0A426TSA9</accession>
<evidence type="ECO:0000256" key="7">
    <source>
        <dbReference type="SAM" id="MobiDB-lite"/>
    </source>
</evidence>
<dbReference type="InterPro" id="IPR011009">
    <property type="entry name" value="Kinase-like_dom_sf"/>
</dbReference>
<evidence type="ECO:0000313" key="11">
    <source>
        <dbReference type="EMBL" id="RRR66842.1"/>
    </source>
</evidence>
<dbReference type="PANTHER" id="PTHR43289:SF6">
    <property type="entry name" value="SERINE_THREONINE-PROTEIN KINASE NEKL-3"/>
    <property type="match status" value="1"/>
</dbReference>
<dbReference type="InterPro" id="IPR008984">
    <property type="entry name" value="SMAD_FHA_dom_sf"/>
</dbReference>
<protein>
    <recommendedName>
        <fullName evidence="1">non-specific serine/threonine protein kinase</fullName>
        <ecNumber evidence="1">2.7.11.1</ecNumber>
    </recommendedName>
</protein>
<comment type="caution">
    <text evidence="11">The sequence shown here is derived from an EMBL/GenBank/DDBJ whole genome shotgun (WGS) entry which is preliminary data.</text>
</comment>
<evidence type="ECO:0000256" key="3">
    <source>
        <dbReference type="ARBA" id="ARBA00022679"/>
    </source>
</evidence>
<evidence type="ECO:0000256" key="5">
    <source>
        <dbReference type="ARBA" id="ARBA00022777"/>
    </source>
</evidence>
<dbReference type="PROSITE" id="PS00108">
    <property type="entry name" value="PROTEIN_KINASE_ST"/>
    <property type="match status" value="1"/>
</dbReference>
<dbReference type="PROSITE" id="PS50006">
    <property type="entry name" value="FHA_DOMAIN"/>
    <property type="match status" value="2"/>
</dbReference>
<dbReference type="EMBL" id="RSAS01000826">
    <property type="protein sequence ID" value="RRR66842.1"/>
    <property type="molecule type" value="Genomic_DNA"/>
</dbReference>
<evidence type="ECO:0000256" key="8">
    <source>
        <dbReference type="SAM" id="Phobius"/>
    </source>
</evidence>
<evidence type="ECO:0000313" key="12">
    <source>
        <dbReference type="Proteomes" id="UP000280307"/>
    </source>
</evidence>
<dbReference type="GO" id="GO:0005524">
    <property type="term" value="F:ATP binding"/>
    <property type="evidence" value="ECO:0007669"/>
    <property type="project" value="UniProtKB-KW"/>
</dbReference>
<dbReference type="FunFam" id="1.10.510.10:FF:000021">
    <property type="entry name" value="Serine/threonine protein kinase"/>
    <property type="match status" value="1"/>
</dbReference>
<keyword evidence="3" id="KW-0808">Transferase</keyword>
<dbReference type="Pfam" id="PF00069">
    <property type="entry name" value="Pkinase"/>
    <property type="match status" value="1"/>
</dbReference>
<feature type="compositionally biased region" description="Pro residues" evidence="7">
    <location>
        <begin position="144"/>
        <end position="154"/>
    </location>
</feature>
<feature type="region of interest" description="Disordered" evidence="7">
    <location>
        <begin position="142"/>
        <end position="161"/>
    </location>
</feature>
<keyword evidence="8" id="KW-0812">Transmembrane</keyword>
<organism evidence="11 12">
    <name type="scientific">Candidatus Viridilinea halotolerans</name>
    <dbReference type="NCBI Taxonomy" id="2491704"/>
    <lineage>
        <taxon>Bacteria</taxon>
        <taxon>Bacillati</taxon>
        <taxon>Chloroflexota</taxon>
        <taxon>Chloroflexia</taxon>
        <taxon>Chloroflexales</taxon>
        <taxon>Chloroflexineae</taxon>
        <taxon>Oscillochloridaceae</taxon>
        <taxon>Candidatus Viridilinea</taxon>
    </lineage>
</organism>
<dbReference type="PANTHER" id="PTHR43289">
    <property type="entry name" value="MITOGEN-ACTIVATED PROTEIN KINASE KINASE KINASE 20-RELATED"/>
    <property type="match status" value="1"/>
</dbReference>
<evidence type="ECO:0000259" key="9">
    <source>
        <dbReference type="PROSITE" id="PS50006"/>
    </source>
</evidence>
<evidence type="ECO:0000256" key="1">
    <source>
        <dbReference type="ARBA" id="ARBA00012513"/>
    </source>
</evidence>
<feature type="domain" description="FHA" evidence="9">
    <location>
        <begin position="505"/>
        <end position="536"/>
    </location>
</feature>